<protein>
    <submittedName>
        <fullName evidence="5">3-oxoacyl-ACP reductase</fullName>
    </submittedName>
</protein>
<dbReference type="Proteomes" id="UP000062973">
    <property type="component" value="Chromosome"/>
</dbReference>
<evidence type="ECO:0000313" key="6">
    <source>
        <dbReference type="Proteomes" id="UP000062973"/>
    </source>
</evidence>
<dbReference type="InterPro" id="IPR051687">
    <property type="entry name" value="Peroxisomal_Beta-Oxidation"/>
</dbReference>
<dbReference type="InterPro" id="IPR002347">
    <property type="entry name" value="SDR_fam"/>
</dbReference>
<dbReference type="PANTHER" id="PTHR45024:SF2">
    <property type="entry name" value="SCP2 DOMAIN-CONTAINING PROTEIN"/>
    <property type="match status" value="1"/>
</dbReference>
<dbReference type="InterPro" id="IPR020904">
    <property type="entry name" value="Sc_DH/Rdtase_CS"/>
</dbReference>
<organism evidence="5 6">
    <name type="scientific">Amycolatopsis methanolica 239</name>
    <dbReference type="NCBI Taxonomy" id="1068978"/>
    <lineage>
        <taxon>Bacteria</taxon>
        <taxon>Bacillati</taxon>
        <taxon>Actinomycetota</taxon>
        <taxon>Actinomycetes</taxon>
        <taxon>Pseudonocardiales</taxon>
        <taxon>Pseudonocardiaceae</taxon>
        <taxon>Amycolatopsis</taxon>
        <taxon>Amycolatopsis methanolica group</taxon>
    </lineage>
</organism>
<dbReference type="EMBL" id="CP009110">
    <property type="protein sequence ID" value="AIJ24638.1"/>
    <property type="molecule type" value="Genomic_DNA"/>
</dbReference>
<evidence type="ECO:0000313" key="5">
    <source>
        <dbReference type="EMBL" id="AIJ24638.1"/>
    </source>
</evidence>
<dbReference type="eggNOG" id="COG1028">
    <property type="taxonomic scope" value="Bacteria"/>
</dbReference>
<accession>A0A076MUU8</accession>
<evidence type="ECO:0000256" key="2">
    <source>
        <dbReference type="ARBA" id="ARBA00023002"/>
    </source>
</evidence>
<dbReference type="AlphaFoldDB" id="A0A076MUU8"/>
<comment type="similarity">
    <text evidence="1 3">Belongs to the short-chain dehydrogenases/reductases (SDR) family.</text>
</comment>
<dbReference type="STRING" id="1068978.AMETH_4546"/>
<dbReference type="PANTHER" id="PTHR45024">
    <property type="entry name" value="DEHYDROGENASES, SHORT CHAIN"/>
    <property type="match status" value="1"/>
</dbReference>
<dbReference type="SUPFAM" id="SSF51735">
    <property type="entry name" value="NAD(P)-binding Rossmann-fold domains"/>
    <property type="match status" value="1"/>
</dbReference>
<dbReference type="Pfam" id="PF00106">
    <property type="entry name" value="adh_short"/>
    <property type="match status" value="1"/>
</dbReference>
<dbReference type="InterPro" id="IPR036291">
    <property type="entry name" value="NAD(P)-bd_dom_sf"/>
</dbReference>
<dbReference type="PRINTS" id="PR00080">
    <property type="entry name" value="SDRFAMILY"/>
</dbReference>
<evidence type="ECO:0000256" key="1">
    <source>
        <dbReference type="ARBA" id="ARBA00006484"/>
    </source>
</evidence>
<keyword evidence="6" id="KW-1185">Reference proteome</keyword>
<dbReference type="PROSITE" id="PS00061">
    <property type="entry name" value="ADH_SHORT"/>
    <property type="match status" value="1"/>
</dbReference>
<dbReference type="PRINTS" id="PR00081">
    <property type="entry name" value="GDHRDH"/>
</dbReference>
<dbReference type="InterPro" id="IPR057326">
    <property type="entry name" value="KR_dom"/>
</dbReference>
<proteinExistence type="inferred from homology"/>
<sequence length="254" mass="25857">MPETPTTADFRDQVVVVTGAGRGLGRRYALDFAAAGAFVVVHARRADAAREVVAEIGHRGGHAVPVVADARDGAAIVAGALAEGGRIDALVVNAGAVRDRSFGRMTADEWHEVVDVHLGGAYAVTAAAWPHLCTQRYGRIVLTTSGAGMHGNFGQANYAAAKAGIIALAKTLAIEGARFGIGVNAVAPMAHTGMTDGVFDDDLRAGLPAESVSPFVLALAHPAPAAAPCWRPVAGGPPSCAGNARRVCGSTRAP</sequence>
<dbReference type="SMART" id="SM00822">
    <property type="entry name" value="PKS_KR"/>
    <property type="match status" value="1"/>
</dbReference>
<keyword evidence="2" id="KW-0560">Oxidoreductase</keyword>
<gene>
    <name evidence="5" type="ORF">AMETH_4546</name>
</gene>
<evidence type="ECO:0000259" key="4">
    <source>
        <dbReference type="SMART" id="SM00822"/>
    </source>
</evidence>
<reference evidence="5 6" key="1">
    <citation type="submission" date="2014-07" db="EMBL/GenBank/DDBJ databases">
        <title>Whole Genome Sequence of the Amycolatopsis methanolica 239.</title>
        <authorList>
            <person name="Tang B."/>
        </authorList>
    </citation>
    <scope>NUCLEOTIDE SEQUENCE [LARGE SCALE GENOMIC DNA]</scope>
    <source>
        <strain evidence="5 6">239</strain>
    </source>
</reference>
<dbReference type="GO" id="GO:0016491">
    <property type="term" value="F:oxidoreductase activity"/>
    <property type="evidence" value="ECO:0007669"/>
    <property type="project" value="UniProtKB-KW"/>
</dbReference>
<dbReference type="KEGG" id="amq:AMETH_4546"/>
<dbReference type="RefSeq" id="WP_051079434.1">
    <property type="nucleotide sequence ID" value="NZ_AQUL01000001.1"/>
</dbReference>
<dbReference type="PATRIC" id="fig|1068978.7.peg.4881"/>
<name>A0A076MUU8_AMYME</name>
<dbReference type="Gene3D" id="3.40.50.720">
    <property type="entry name" value="NAD(P)-binding Rossmann-like Domain"/>
    <property type="match status" value="1"/>
</dbReference>
<dbReference type="HOGENOM" id="CLU_010194_14_0_11"/>
<dbReference type="OrthoDB" id="9808187at2"/>
<evidence type="ECO:0000256" key="3">
    <source>
        <dbReference type="RuleBase" id="RU000363"/>
    </source>
</evidence>
<feature type="domain" description="Ketoreductase" evidence="4">
    <location>
        <begin position="13"/>
        <end position="211"/>
    </location>
</feature>